<dbReference type="Pfam" id="PF01476">
    <property type="entry name" value="LysM"/>
    <property type="match status" value="1"/>
</dbReference>
<dbReference type="PROSITE" id="PS51782">
    <property type="entry name" value="LYSM"/>
    <property type="match status" value="1"/>
</dbReference>
<gene>
    <name evidence="2" type="ORF">Q3C12_26875</name>
</gene>
<dbReference type="SUPFAM" id="SSF54106">
    <property type="entry name" value="LysM domain"/>
    <property type="match status" value="1"/>
</dbReference>
<dbReference type="Gene3D" id="3.10.350.10">
    <property type="entry name" value="LysM domain"/>
    <property type="match status" value="1"/>
</dbReference>
<dbReference type="InterPro" id="IPR018392">
    <property type="entry name" value="LysM"/>
</dbReference>
<dbReference type="InterPro" id="IPR036779">
    <property type="entry name" value="LysM_dom_sf"/>
</dbReference>
<feature type="domain" description="LysM" evidence="1">
    <location>
        <begin position="145"/>
        <end position="197"/>
    </location>
</feature>
<dbReference type="Proteomes" id="UP001168883">
    <property type="component" value="Unassembled WGS sequence"/>
</dbReference>
<organism evidence="2 3">
    <name type="scientific">Paenibacillus ehimensis</name>
    <dbReference type="NCBI Taxonomy" id="79264"/>
    <lineage>
        <taxon>Bacteria</taxon>
        <taxon>Bacillati</taxon>
        <taxon>Bacillota</taxon>
        <taxon>Bacilli</taxon>
        <taxon>Bacillales</taxon>
        <taxon>Paenibacillaceae</taxon>
        <taxon>Paenibacillus</taxon>
    </lineage>
</organism>
<sequence length="199" mass="22520">MRVAIGEFELKDWEKPDFINRGGEQMLAIRPFPGGSVSIQDMGPSYRPITWSGMFIGIDAYDRMMTLGLMRTAGKPVEFSCDKFSFPIVIKEFYPDYKSDTRIPFTITLIHVVDLRQKSATQLVDSIDKAAVQYAEATSEQKQGKIYVVKDGDTLWKIARTQTEGKNANLVDKIYQDNLDVLTDGPNWILPGMELKINV</sequence>
<dbReference type="EMBL" id="JAUMKJ010000044">
    <property type="protein sequence ID" value="MDO3680640.1"/>
    <property type="molecule type" value="Genomic_DNA"/>
</dbReference>
<evidence type="ECO:0000259" key="1">
    <source>
        <dbReference type="PROSITE" id="PS51782"/>
    </source>
</evidence>
<keyword evidence="3" id="KW-1185">Reference proteome</keyword>
<evidence type="ECO:0000313" key="2">
    <source>
        <dbReference type="EMBL" id="MDO3680640.1"/>
    </source>
</evidence>
<reference evidence="2" key="1">
    <citation type="submission" date="2023-07" db="EMBL/GenBank/DDBJ databases">
        <authorList>
            <person name="Aktuganov G."/>
            <person name="Boyko T."/>
            <person name="Delegan Y."/>
            <person name="Galimzianova N."/>
            <person name="Gilvanova E."/>
            <person name="Korobov V."/>
            <person name="Kuzmina L."/>
            <person name="Melentiev A."/>
            <person name="Milman P."/>
            <person name="Ryabova A."/>
            <person name="Stupak E."/>
            <person name="Yasakov T."/>
            <person name="Zharikova N."/>
            <person name="Zhurenko E."/>
        </authorList>
    </citation>
    <scope>NUCLEOTIDE SEQUENCE</scope>
    <source>
        <strain evidence="2">IB-739</strain>
    </source>
</reference>
<dbReference type="RefSeq" id="WP_302880859.1">
    <property type="nucleotide sequence ID" value="NZ_JAUMKJ010000044.1"/>
</dbReference>
<dbReference type="CDD" id="cd00118">
    <property type="entry name" value="LysM"/>
    <property type="match status" value="1"/>
</dbReference>
<evidence type="ECO:0000313" key="3">
    <source>
        <dbReference type="Proteomes" id="UP001168883"/>
    </source>
</evidence>
<comment type="caution">
    <text evidence="2">The sequence shown here is derived from an EMBL/GenBank/DDBJ whole genome shotgun (WGS) entry which is preliminary data.</text>
</comment>
<name>A0ABT8VI25_9BACL</name>
<proteinExistence type="predicted"/>
<accession>A0ABT8VI25</accession>
<protein>
    <submittedName>
        <fullName evidence="2">LysM peptidoglycan-binding domain-containing protein</fullName>
    </submittedName>
</protein>